<dbReference type="AlphaFoldDB" id="A0A9P4LVL9"/>
<sequence>MSSIHNRRNHRYIPTERLPYNSVNDYNTSHLHPALHRAHPPSPLPFESISPDAYLAHVPGHQAHVPAPAHLYRVDTKRSSKRSHHHLHTQPSAKPKTTALAKTLHPTYTLFPKIYPQKPIPHRCIRTPTPHLHTLPPHPHHRSAEAVRPHHNPPPCLSHASQFPGPKIRPARLKITPSLTPSFSSLFLPDGHAVAALPRRVEVLLDGWMIRVQR</sequence>
<evidence type="ECO:0000313" key="2">
    <source>
        <dbReference type="EMBL" id="KAF2083158.1"/>
    </source>
</evidence>
<protein>
    <submittedName>
        <fullName evidence="2">Uncharacterized protein</fullName>
    </submittedName>
</protein>
<feature type="compositionally biased region" description="Basic residues" evidence="1">
    <location>
        <begin position="79"/>
        <end position="88"/>
    </location>
</feature>
<organism evidence="2 3">
    <name type="scientific">Saccharata proteae CBS 121410</name>
    <dbReference type="NCBI Taxonomy" id="1314787"/>
    <lineage>
        <taxon>Eukaryota</taxon>
        <taxon>Fungi</taxon>
        <taxon>Dikarya</taxon>
        <taxon>Ascomycota</taxon>
        <taxon>Pezizomycotina</taxon>
        <taxon>Dothideomycetes</taxon>
        <taxon>Dothideomycetes incertae sedis</taxon>
        <taxon>Botryosphaeriales</taxon>
        <taxon>Saccharataceae</taxon>
        <taxon>Saccharata</taxon>
    </lineage>
</organism>
<comment type="caution">
    <text evidence="2">The sequence shown here is derived from an EMBL/GenBank/DDBJ whole genome shotgun (WGS) entry which is preliminary data.</text>
</comment>
<dbReference type="EMBL" id="ML978853">
    <property type="protein sequence ID" value="KAF2083158.1"/>
    <property type="molecule type" value="Genomic_DNA"/>
</dbReference>
<proteinExistence type="predicted"/>
<accession>A0A9P4LVL9</accession>
<gene>
    <name evidence="2" type="ORF">K490DRAFT_60732</name>
</gene>
<name>A0A9P4LVL9_9PEZI</name>
<reference evidence="2" key="1">
    <citation type="journal article" date="2020" name="Stud. Mycol.">
        <title>101 Dothideomycetes genomes: a test case for predicting lifestyles and emergence of pathogens.</title>
        <authorList>
            <person name="Haridas S."/>
            <person name="Albert R."/>
            <person name="Binder M."/>
            <person name="Bloem J."/>
            <person name="Labutti K."/>
            <person name="Salamov A."/>
            <person name="Andreopoulos B."/>
            <person name="Baker S."/>
            <person name="Barry K."/>
            <person name="Bills G."/>
            <person name="Bluhm B."/>
            <person name="Cannon C."/>
            <person name="Castanera R."/>
            <person name="Culley D."/>
            <person name="Daum C."/>
            <person name="Ezra D."/>
            <person name="Gonzalez J."/>
            <person name="Henrissat B."/>
            <person name="Kuo A."/>
            <person name="Liang C."/>
            <person name="Lipzen A."/>
            <person name="Lutzoni F."/>
            <person name="Magnuson J."/>
            <person name="Mondo S."/>
            <person name="Nolan M."/>
            <person name="Ohm R."/>
            <person name="Pangilinan J."/>
            <person name="Park H.-J."/>
            <person name="Ramirez L."/>
            <person name="Alfaro M."/>
            <person name="Sun H."/>
            <person name="Tritt A."/>
            <person name="Yoshinaga Y."/>
            <person name="Zwiers L.-H."/>
            <person name="Turgeon B."/>
            <person name="Goodwin S."/>
            <person name="Spatafora J."/>
            <person name="Crous P."/>
            <person name="Grigoriev I."/>
        </authorList>
    </citation>
    <scope>NUCLEOTIDE SEQUENCE</scope>
    <source>
        <strain evidence="2">CBS 121410</strain>
    </source>
</reference>
<feature type="region of interest" description="Disordered" evidence="1">
    <location>
        <begin position="75"/>
        <end position="96"/>
    </location>
</feature>
<dbReference type="Proteomes" id="UP000799776">
    <property type="component" value="Unassembled WGS sequence"/>
</dbReference>
<evidence type="ECO:0000256" key="1">
    <source>
        <dbReference type="SAM" id="MobiDB-lite"/>
    </source>
</evidence>
<keyword evidence="3" id="KW-1185">Reference proteome</keyword>
<evidence type="ECO:0000313" key="3">
    <source>
        <dbReference type="Proteomes" id="UP000799776"/>
    </source>
</evidence>